<dbReference type="FunCoup" id="A0A6L2PDP2">
    <property type="interactions" value="1671"/>
</dbReference>
<feature type="domain" description="Phospholipid/glycerol acyltransferase" evidence="1">
    <location>
        <begin position="2"/>
        <end position="121"/>
    </location>
</feature>
<dbReference type="PANTHER" id="PTHR22753:SF14">
    <property type="entry name" value="MONOACYLGLYCEROL_DIACYLGLYCEROL O-ACYLTRANSFERASE"/>
    <property type="match status" value="1"/>
</dbReference>
<dbReference type="GO" id="GO:0016746">
    <property type="term" value="F:acyltransferase activity"/>
    <property type="evidence" value="ECO:0007669"/>
    <property type="project" value="InterPro"/>
</dbReference>
<proteinExistence type="predicted"/>
<keyword evidence="3" id="KW-1185">Reference proteome</keyword>
<protein>
    <recommendedName>
        <fullName evidence="1">Phospholipid/glycerol acyltransferase domain-containing protein</fullName>
    </recommendedName>
</protein>
<dbReference type="PANTHER" id="PTHR22753">
    <property type="entry name" value="TRANSMEMBRANE PROTEIN 68"/>
    <property type="match status" value="1"/>
</dbReference>
<organism evidence="2 3">
    <name type="scientific">Coptotermes formosanus</name>
    <name type="common">Formosan subterranean termite</name>
    <dbReference type="NCBI Taxonomy" id="36987"/>
    <lineage>
        <taxon>Eukaryota</taxon>
        <taxon>Metazoa</taxon>
        <taxon>Ecdysozoa</taxon>
        <taxon>Arthropoda</taxon>
        <taxon>Hexapoda</taxon>
        <taxon>Insecta</taxon>
        <taxon>Pterygota</taxon>
        <taxon>Neoptera</taxon>
        <taxon>Polyneoptera</taxon>
        <taxon>Dictyoptera</taxon>
        <taxon>Blattodea</taxon>
        <taxon>Blattoidea</taxon>
        <taxon>Termitoidae</taxon>
        <taxon>Rhinotermitidae</taxon>
        <taxon>Coptotermes</taxon>
    </lineage>
</organism>
<dbReference type="EMBL" id="BLKM01003645">
    <property type="protein sequence ID" value="GFG29322.1"/>
    <property type="molecule type" value="Genomic_DNA"/>
</dbReference>
<evidence type="ECO:0000259" key="1">
    <source>
        <dbReference type="Pfam" id="PF01553"/>
    </source>
</evidence>
<dbReference type="InParanoid" id="A0A6L2PDP2"/>
<dbReference type="CDD" id="cd07987">
    <property type="entry name" value="LPLAT_MGAT-like"/>
    <property type="match status" value="1"/>
</dbReference>
<dbReference type="InterPro" id="IPR002123">
    <property type="entry name" value="Plipid/glycerol_acylTrfase"/>
</dbReference>
<dbReference type="Pfam" id="PF01553">
    <property type="entry name" value="Acyltransferase"/>
    <property type="match status" value="1"/>
</dbReference>
<dbReference type="AlphaFoldDB" id="A0A6L2PDP2"/>
<evidence type="ECO:0000313" key="3">
    <source>
        <dbReference type="Proteomes" id="UP000502823"/>
    </source>
</evidence>
<name>A0A6L2PDP2_COPFO</name>
<gene>
    <name evidence="2" type="ORF">Cfor_07326</name>
</gene>
<sequence length="219" mass="24918">MENIPHDTPALIVYYHGAIPIDVYYFIAKTILFKDRVIHTVADRFLFKMPGFSIISEVMNVIPGTVQICSNILKENNLLGISPGGVYEAQFSNSYYTLLWKKRLGFAKVALDAKVPVIPVFTENVREAFRSVSFGKSIWLKLYTITKLPIVPIYGGFPVKLRTHVGKPIPYNENLTPEQLQSKVARAIEELIQEHQRIPGSIMRALVQRVYELPKKKSK</sequence>
<dbReference type="Proteomes" id="UP000502823">
    <property type="component" value="Unassembled WGS sequence"/>
</dbReference>
<accession>A0A6L2PDP2</accession>
<evidence type="ECO:0000313" key="2">
    <source>
        <dbReference type="EMBL" id="GFG29322.1"/>
    </source>
</evidence>
<comment type="caution">
    <text evidence="2">The sequence shown here is derived from an EMBL/GenBank/DDBJ whole genome shotgun (WGS) entry which is preliminary data.</text>
</comment>
<dbReference type="OrthoDB" id="44277at2759"/>
<dbReference type="GO" id="GO:0016020">
    <property type="term" value="C:membrane"/>
    <property type="evidence" value="ECO:0007669"/>
    <property type="project" value="TreeGrafter"/>
</dbReference>
<dbReference type="SUPFAM" id="SSF69593">
    <property type="entry name" value="Glycerol-3-phosphate (1)-acyltransferase"/>
    <property type="match status" value="1"/>
</dbReference>
<reference evidence="3" key="1">
    <citation type="submission" date="2020-01" db="EMBL/GenBank/DDBJ databases">
        <title>Draft genome sequence of the Termite Coptotermes fromosanus.</title>
        <authorList>
            <person name="Itakura S."/>
            <person name="Yosikawa Y."/>
            <person name="Umezawa K."/>
        </authorList>
    </citation>
    <scope>NUCLEOTIDE SEQUENCE [LARGE SCALE GENOMIC DNA]</scope>
</reference>